<dbReference type="EMBL" id="CASHTH010000975">
    <property type="protein sequence ID" value="CAI8009589.1"/>
    <property type="molecule type" value="Genomic_DNA"/>
</dbReference>
<dbReference type="InterPro" id="IPR057326">
    <property type="entry name" value="KR_dom"/>
</dbReference>
<organism evidence="5 6">
    <name type="scientific">Geodia barretti</name>
    <name type="common">Barrett's horny sponge</name>
    <dbReference type="NCBI Taxonomy" id="519541"/>
    <lineage>
        <taxon>Eukaryota</taxon>
        <taxon>Metazoa</taxon>
        <taxon>Porifera</taxon>
        <taxon>Demospongiae</taxon>
        <taxon>Heteroscleromorpha</taxon>
        <taxon>Tetractinellida</taxon>
        <taxon>Astrophorina</taxon>
        <taxon>Geodiidae</taxon>
        <taxon>Geodia</taxon>
    </lineage>
</organism>
<accession>A0AA35RE86</accession>
<evidence type="ECO:0000259" key="4">
    <source>
        <dbReference type="SMART" id="SM00822"/>
    </source>
</evidence>
<protein>
    <submittedName>
        <fullName evidence="5">Short-chain type dehydrogenase/reductase Rv0148</fullName>
    </submittedName>
</protein>
<name>A0AA35RE86_GEOBA</name>
<dbReference type="Pfam" id="PF00106">
    <property type="entry name" value="adh_short"/>
    <property type="match status" value="1"/>
</dbReference>
<evidence type="ECO:0000256" key="3">
    <source>
        <dbReference type="RuleBase" id="RU000363"/>
    </source>
</evidence>
<dbReference type="PANTHER" id="PTHR45024">
    <property type="entry name" value="DEHYDROGENASES, SHORT CHAIN"/>
    <property type="match status" value="1"/>
</dbReference>
<feature type="domain" description="Ketoreductase" evidence="4">
    <location>
        <begin position="8"/>
        <end position="196"/>
    </location>
</feature>
<evidence type="ECO:0000313" key="5">
    <source>
        <dbReference type="EMBL" id="CAI8009589.1"/>
    </source>
</evidence>
<evidence type="ECO:0000313" key="6">
    <source>
        <dbReference type="Proteomes" id="UP001174909"/>
    </source>
</evidence>
<comment type="similarity">
    <text evidence="1 3">Belongs to the short-chain dehydrogenases/reductases (SDR) family.</text>
</comment>
<sequence length="306" mass="32372">MPNLLENKVAIVTGSGRGVGKGVAMQMAAEGARVVIVDPGVNLDGSGSDQSIAEQVAVEIREAGGEAVACQESVATMDGGEKIVQTAIDAYGKLDAVVTCHGILRDRMIFNMSEQEWDDVIAVHLKGTFTVVKHACILFRQQRSGRVITFSSTSGLYGNTGQANYGAAKDGIAGFTRVVSRDMGRYGVTANSIAPSAQTRMIGSVPDEARELRASRGVSGGNVGGLRGEPEDVAPFTTWLASDEAAHVNGHVFYVTEGLVSMLNEPEPVRTMHKDGRWTIEEIIRVFPATLGVELHNPAPAPPPSV</sequence>
<dbReference type="PANTHER" id="PTHR45024:SF2">
    <property type="entry name" value="SCP2 DOMAIN-CONTAINING PROTEIN"/>
    <property type="match status" value="1"/>
</dbReference>
<dbReference type="AlphaFoldDB" id="A0AA35RE86"/>
<dbReference type="InterPro" id="IPR002347">
    <property type="entry name" value="SDR_fam"/>
</dbReference>
<gene>
    <name evidence="5" type="ORF">GBAR_LOCUS6413</name>
</gene>
<dbReference type="PROSITE" id="PS00061">
    <property type="entry name" value="ADH_SHORT"/>
    <property type="match status" value="1"/>
</dbReference>
<proteinExistence type="inferred from homology"/>
<comment type="caution">
    <text evidence="5">The sequence shown here is derived from an EMBL/GenBank/DDBJ whole genome shotgun (WGS) entry which is preliminary data.</text>
</comment>
<dbReference type="InterPro" id="IPR020904">
    <property type="entry name" value="Sc_DH/Rdtase_CS"/>
</dbReference>
<dbReference type="Gene3D" id="3.40.50.720">
    <property type="entry name" value="NAD(P)-binding Rossmann-like Domain"/>
    <property type="match status" value="1"/>
</dbReference>
<dbReference type="SUPFAM" id="SSF51735">
    <property type="entry name" value="NAD(P)-binding Rossmann-fold domains"/>
    <property type="match status" value="1"/>
</dbReference>
<dbReference type="InterPro" id="IPR051687">
    <property type="entry name" value="Peroxisomal_Beta-Oxidation"/>
</dbReference>
<dbReference type="GO" id="GO:0016491">
    <property type="term" value="F:oxidoreductase activity"/>
    <property type="evidence" value="ECO:0007669"/>
    <property type="project" value="UniProtKB-KW"/>
</dbReference>
<keyword evidence="2" id="KW-0560">Oxidoreductase</keyword>
<dbReference type="GO" id="GO:0006629">
    <property type="term" value="P:lipid metabolic process"/>
    <property type="evidence" value="ECO:0007669"/>
    <property type="project" value="UniProtKB-ARBA"/>
</dbReference>
<dbReference type="PRINTS" id="PR00080">
    <property type="entry name" value="SDRFAMILY"/>
</dbReference>
<dbReference type="Proteomes" id="UP001174909">
    <property type="component" value="Unassembled WGS sequence"/>
</dbReference>
<dbReference type="SMART" id="SM00822">
    <property type="entry name" value="PKS_KR"/>
    <property type="match status" value="1"/>
</dbReference>
<reference evidence="5" key="1">
    <citation type="submission" date="2023-03" db="EMBL/GenBank/DDBJ databases">
        <authorList>
            <person name="Steffen K."/>
            <person name="Cardenas P."/>
        </authorList>
    </citation>
    <scope>NUCLEOTIDE SEQUENCE</scope>
</reference>
<evidence type="ECO:0000256" key="2">
    <source>
        <dbReference type="ARBA" id="ARBA00023002"/>
    </source>
</evidence>
<dbReference type="PRINTS" id="PR00081">
    <property type="entry name" value="GDHRDH"/>
</dbReference>
<keyword evidence="6" id="KW-1185">Reference proteome</keyword>
<evidence type="ECO:0000256" key="1">
    <source>
        <dbReference type="ARBA" id="ARBA00006484"/>
    </source>
</evidence>
<dbReference type="InterPro" id="IPR036291">
    <property type="entry name" value="NAD(P)-bd_dom_sf"/>
</dbReference>